<dbReference type="InterPro" id="IPR020471">
    <property type="entry name" value="AKR"/>
</dbReference>
<dbReference type="AlphaFoldDB" id="A0A1M5A3Y7"/>
<evidence type="ECO:0000313" key="3">
    <source>
        <dbReference type="Proteomes" id="UP000184245"/>
    </source>
</evidence>
<proteinExistence type="predicted"/>
<dbReference type="PANTHER" id="PTHR42686">
    <property type="entry name" value="GH17980P-RELATED"/>
    <property type="match status" value="1"/>
</dbReference>
<dbReference type="OrthoDB" id="9804790at2"/>
<reference evidence="2 3" key="1">
    <citation type="submission" date="2016-11" db="EMBL/GenBank/DDBJ databases">
        <authorList>
            <person name="Jaros S."/>
            <person name="Januszkiewicz K."/>
            <person name="Wedrychowicz H."/>
        </authorList>
    </citation>
    <scope>NUCLEOTIDE SEQUENCE [LARGE SCALE GENOMIC DNA]</scope>
    <source>
        <strain evidence="2 3">DSM 17459</strain>
    </source>
</reference>
<feature type="domain" description="NADP-dependent oxidoreductase" evidence="1">
    <location>
        <begin position="31"/>
        <end position="301"/>
    </location>
</feature>
<dbReference type="GO" id="GO:0016491">
    <property type="term" value="F:oxidoreductase activity"/>
    <property type="evidence" value="ECO:0007669"/>
    <property type="project" value="InterPro"/>
</dbReference>
<protein>
    <submittedName>
        <fullName evidence="2">Predicted oxidoreductase</fullName>
    </submittedName>
</protein>
<dbReference type="InterPro" id="IPR023210">
    <property type="entry name" value="NADP_OxRdtase_dom"/>
</dbReference>
<evidence type="ECO:0000259" key="1">
    <source>
        <dbReference type="Pfam" id="PF00248"/>
    </source>
</evidence>
<dbReference type="SUPFAM" id="SSF51430">
    <property type="entry name" value="NAD(P)-linked oxidoreductase"/>
    <property type="match status" value="1"/>
</dbReference>
<accession>A0A1M5A3Y7</accession>
<name>A0A1M5A3Y7_9CLOT</name>
<dbReference type="EMBL" id="FQVI01000018">
    <property type="protein sequence ID" value="SHF24991.1"/>
    <property type="molecule type" value="Genomic_DNA"/>
</dbReference>
<gene>
    <name evidence="2" type="ORF">SAMN02745158_03022</name>
</gene>
<dbReference type="GO" id="GO:0005829">
    <property type="term" value="C:cytosol"/>
    <property type="evidence" value="ECO:0007669"/>
    <property type="project" value="TreeGrafter"/>
</dbReference>
<organism evidence="2 3">
    <name type="scientific">Lactonifactor longoviformis DSM 17459</name>
    <dbReference type="NCBI Taxonomy" id="1122155"/>
    <lineage>
        <taxon>Bacteria</taxon>
        <taxon>Bacillati</taxon>
        <taxon>Bacillota</taxon>
        <taxon>Clostridia</taxon>
        <taxon>Eubacteriales</taxon>
        <taxon>Clostridiaceae</taxon>
        <taxon>Lactonifactor</taxon>
    </lineage>
</organism>
<dbReference type="Gene3D" id="3.20.20.100">
    <property type="entry name" value="NADP-dependent oxidoreductase domain"/>
    <property type="match status" value="1"/>
</dbReference>
<dbReference type="CDD" id="cd19090">
    <property type="entry name" value="AKR_AKR15A-like"/>
    <property type="match status" value="1"/>
</dbReference>
<sequence length="328" mass="36918">MEKVVLGRTGMEVTKMSLGGLFMSDLVGDFELSKKATLFALASGINYIDTAPSYFNSETVLGNILKDWHGDKPFISTKIGMPAPFDPKSKKDIIESVEISIEKLHTDHIDLLFVHEPERNLYLDWWEDPLTCTGPVIDAMDEMKKSGMIKYTGVGGTAAHELAMVCDTGKFDVVLTAFNYSLLWREAQYEILPAAKKHNMGVVCGSPLQQGALAVRRDDIIENGAPWISLPRRNQFKELYKLLDDTGMDIIEMSMRFVISNPIVSCVLTGSRSEEEFISNYKSVEKGPLPKDILERLDEIYNMVPFRPSLEPYILPWGNERRDLGELV</sequence>
<dbReference type="PRINTS" id="PR00069">
    <property type="entry name" value="ALDKETRDTASE"/>
</dbReference>
<evidence type="ECO:0000313" key="2">
    <source>
        <dbReference type="EMBL" id="SHF24991.1"/>
    </source>
</evidence>
<dbReference type="InterPro" id="IPR036812">
    <property type="entry name" value="NAD(P)_OxRdtase_dom_sf"/>
</dbReference>
<keyword evidence="3" id="KW-1185">Reference proteome</keyword>
<dbReference type="STRING" id="1122155.SAMN02745158_03022"/>
<dbReference type="Proteomes" id="UP000184245">
    <property type="component" value="Unassembled WGS sequence"/>
</dbReference>
<dbReference type="PANTHER" id="PTHR42686:SF1">
    <property type="entry name" value="GH17980P-RELATED"/>
    <property type="match status" value="1"/>
</dbReference>
<dbReference type="Pfam" id="PF00248">
    <property type="entry name" value="Aldo_ket_red"/>
    <property type="match status" value="1"/>
</dbReference>
<dbReference type="RefSeq" id="WP_072853225.1">
    <property type="nucleotide sequence ID" value="NZ_FQVI01000018.1"/>
</dbReference>